<feature type="transmembrane region" description="Helical" evidence="2">
    <location>
        <begin position="276"/>
        <end position="298"/>
    </location>
</feature>
<dbReference type="Pfam" id="PF02517">
    <property type="entry name" value="Rce1-like"/>
    <property type="match status" value="1"/>
</dbReference>
<keyword evidence="2" id="KW-0472">Membrane</keyword>
<dbReference type="EMBL" id="JBHSAQ010000002">
    <property type="protein sequence ID" value="MFC3957987.1"/>
    <property type="molecule type" value="Genomic_DNA"/>
</dbReference>
<dbReference type="PANTHER" id="PTHR36435">
    <property type="entry name" value="SLR1288 PROTEIN"/>
    <property type="match status" value="1"/>
</dbReference>
<dbReference type="RefSeq" id="WP_256530675.1">
    <property type="nucleotide sequence ID" value="NZ_CP101824.1"/>
</dbReference>
<evidence type="ECO:0000256" key="2">
    <source>
        <dbReference type="SAM" id="Phobius"/>
    </source>
</evidence>
<feature type="compositionally biased region" description="Basic and acidic residues" evidence="1">
    <location>
        <begin position="87"/>
        <end position="103"/>
    </location>
</feature>
<evidence type="ECO:0000313" key="5">
    <source>
        <dbReference type="Proteomes" id="UP001595846"/>
    </source>
</evidence>
<feature type="compositionally biased region" description="Basic and acidic residues" evidence="1">
    <location>
        <begin position="52"/>
        <end position="75"/>
    </location>
</feature>
<dbReference type="Proteomes" id="UP001595846">
    <property type="component" value="Unassembled WGS sequence"/>
</dbReference>
<dbReference type="InterPro" id="IPR003675">
    <property type="entry name" value="Rce1/LyrA-like_dom"/>
</dbReference>
<dbReference type="GO" id="GO:0004175">
    <property type="term" value="F:endopeptidase activity"/>
    <property type="evidence" value="ECO:0007669"/>
    <property type="project" value="UniProtKB-ARBA"/>
</dbReference>
<feature type="compositionally biased region" description="Polar residues" evidence="1">
    <location>
        <begin position="35"/>
        <end position="46"/>
    </location>
</feature>
<dbReference type="EC" id="3.4.-.-" evidence="4"/>
<comment type="caution">
    <text evidence="4">The sequence shown here is derived from an EMBL/GenBank/DDBJ whole genome shotgun (WGS) entry which is preliminary data.</text>
</comment>
<feature type="transmembrane region" description="Helical" evidence="2">
    <location>
        <begin position="6"/>
        <end position="24"/>
    </location>
</feature>
<reference evidence="4 5" key="1">
    <citation type="journal article" date="2019" name="Int. J. Syst. Evol. Microbiol.">
        <title>The Global Catalogue of Microorganisms (GCM) 10K type strain sequencing project: providing services to taxonomists for standard genome sequencing and annotation.</title>
        <authorList>
            <consortium name="The Broad Institute Genomics Platform"/>
            <consortium name="The Broad Institute Genome Sequencing Center for Infectious Disease"/>
            <person name="Wu L."/>
            <person name="Ma J."/>
        </authorList>
    </citation>
    <scope>NUCLEOTIDE SEQUENCE [LARGE SCALE GENOMIC DNA]</scope>
    <source>
        <strain evidence="4 5">IBRC-M 10256</strain>
    </source>
</reference>
<keyword evidence="4" id="KW-0378">Hydrolase</keyword>
<evidence type="ECO:0000259" key="3">
    <source>
        <dbReference type="Pfam" id="PF02517"/>
    </source>
</evidence>
<dbReference type="InterPro" id="IPR052710">
    <property type="entry name" value="CAAX_protease"/>
</dbReference>
<name>A0ABD5NM79_9EURY</name>
<accession>A0ABD5NM79</accession>
<feature type="region of interest" description="Disordered" evidence="1">
    <location>
        <begin position="35"/>
        <end position="149"/>
    </location>
</feature>
<keyword evidence="5" id="KW-1185">Reference proteome</keyword>
<dbReference type="GO" id="GO:0080120">
    <property type="term" value="P:CAAX-box protein maturation"/>
    <property type="evidence" value="ECO:0007669"/>
    <property type="project" value="UniProtKB-ARBA"/>
</dbReference>
<feature type="transmembrane region" description="Helical" evidence="2">
    <location>
        <begin position="310"/>
        <end position="340"/>
    </location>
</feature>
<organism evidence="4 5">
    <name type="scientific">Halovivax cerinus</name>
    <dbReference type="NCBI Taxonomy" id="1487865"/>
    <lineage>
        <taxon>Archaea</taxon>
        <taxon>Methanobacteriati</taxon>
        <taxon>Methanobacteriota</taxon>
        <taxon>Stenosarchaea group</taxon>
        <taxon>Halobacteria</taxon>
        <taxon>Halobacteriales</taxon>
        <taxon>Natrialbaceae</taxon>
        <taxon>Halovivax</taxon>
    </lineage>
</organism>
<dbReference type="PANTHER" id="PTHR36435:SF1">
    <property type="entry name" value="CAAX AMINO TERMINAL PROTEASE FAMILY PROTEIN"/>
    <property type="match status" value="1"/>
</dbReference>
<feature type="domain" description="CAAX prenyl protease 2/Lysostaphin resistance protein A-like" evidence="3">
    <location>
        <begin position="252"/>
        <end position="343"/>
    </location>
</feature>
<sequence length="355" mass="37281">MVRWVAFAVIVTLLTTVMVWLSLLTQRSITPIESTRSDETTLSTAVDSRAMVGRDDGEAWTGRDDGDDRSDHEDGAAWVDQAANIEPADRDGERGRSGDHDTDGGSSADSPAVETTAAEVRDGVRSGATVRSSAGEWTDRATSATQSSPDRIVARARGVPITSRGLLLNALATQGLFLALVAGAIVLTGVPADALGIALSHDAIVPDLGLGLGAGLGLYAASEGGSRLIRRLGVDHDEWLRESLAPARRRDWFLLFGVVLPVIAIFEELLFRGVLIGAFATGFGISPWLLAIGSSVLFAIGHGIQGRAGIVVTGVIGFALAGLFVLSESLVAVVTAHYLLNAFEFAVHEGFGLDR</sequence>
<feature type="compositionally biased region" description="Polar residues" evidence="1">
    <location>
        <begin position="140"/>
        <end position="149"/>
    </location>
</feature>
<feature type="transmembrane region" description="Helical" evidence="2">
    <location>
        <begin position="166"/>
        <end position="191"/>
    </location>
</feature>
<evidence type="ECO:0000313" key="4">
    <source>
        <dbReference type="EMBL" id="MFC3957987.1"/>
    </source>
</evidence>
<keyword evidence="2" id="KW-1133">Transmembrane helix</keyword>
<proteinExistence type="predicted"/>
<dbReference type="GeneID" id="73903368"/>
<dbReference type="AlphaFoldDB" id="A0ABD5NM79"/>
<gene>
    <name evidence="4" type="ORF">ACFOUR_06320</name>
</gene>
<evidence type="ECO:0000256" key="1">
    <source>
        <dbReference type="SAM" id="MobiDB-lite"/>
    </source>
</evidence>
<feature type="transmembrane region" description="Helical" evidence="2">
    <location>
        <begin position="203"/>
        <end position="221"/>
    </location>
</feature>
<feature type="transmembrane region" description="Helical" evidence="2">
    <location>
        <begin position="252"/>
        <end position="270"/>
    </location>
</feature>
<protein>
    <submittedName>
        <fullName evidence="4">CPBP family intramembrane glutamic endopeptidase</fullName>
        <ecNumber evidence="4">3.4.-.-</ecNumber>
    </submittedName>
</protein>
<keyword evidence="2" id="KW-0812">Transmembrane</keyword>